<feature type="compositionally biased region" description="Low complexity" evidence="1">
    <location>
        <begin position="246"/>
        <end position="256"/>
    </location>
</feature>
<feature type="region of interest" description="Disordered" evidence="1">
    <location>
        <begin position="553"/>
        <end position="587"/>
    </location>
</feature>
<protein>
    <submittedName>
        <fullName evidence="2">Uncharacterized protein</fullName>
    </submittedName>
</protein>
<feature type="region of interest" description="Disordered" evidence="1">
    <location>
        <begin position="234"/>
        <end position="259"/>
    </location>
</feature>
<feature type="compositionally biased region" description="Polar residues" evidence="1">
    <location>
        <begin position="106"/>
        <end position="133"/>
    </location>
</feature>
<evidence type="ECO:0000256" key="1">
    <source>
        <dbReference type="SAM" id="MobiDB-lite"/>
    </source>
</evidence>
<accession>A0A8W8P0J6</accession>
<reference evidence="2" key="1">
    <citation type="submission" date="2022-08" db="UniProtKB">
        <authorList>
            <consortium name="EnsemblMetazoa"/>
        </authorList>
    </citation>
    <scope>IDENTIFICATION</scope>
    <source>
        <strain evidence="2">05x7-T-G4-1.051#20</strain>
    </source>
</reference>
<feature type="region of interest" description="Disordered" evidence="1">
    <location>
        <begin position="106"/>
        <end position="136"/>
    </location>
</feature>
<keyword evidence="3" id="KW-1185">Reference proteome</keyword>
<dbReference type="Proteomes" id="UP000005408">
    <property type="component" value="Unassembled WGS sequence"/>
</dbReference>
<sequence length="745" mass="83524">MKEKRDSQNVYKRLRKKYRKQWWASGASKKKFDWQKRKKLKHGIFSSNDVWMGNQQTSWSEFHSRADTSNCTNLRKEPRNFNSSLMNSETFCTDFPITGISQEFSGIRDNGNSPFNSSNSCGSPEGLTSQEQGSAKPASASCTDTQSCCEQNNNSQNNGCLCGVNKDCLESQLPEVPDTPLLQKVSDKEAVIYSSYELQPDSLVKTGGHQNSVQNKVDKPKSCVINQHCDSQVVPKPSTTDSSEVNVTNSSLNTRTSSRRKSVLTPIAWQQQFMSFLSTPQEEEEETCPSNDPDFVCHVDKVPAKISRRRRSRNVKNNSCACCIDAESHSKKEKQSRQHEKKLLKEQKHFIQDMMRLVSLRNKIVLLLQCLLPADLKHTVKAETESVDEFIEFVMRVIRSSNREKDLESEDTDIHSLHKYQDESECLDDEMPVLENCTAYVSNISSNISSPPPTSRFQSLSDSGIVQDQSFTCEATCETISVNVDFANDQQTNVDSDYQGFLPTNKPREMISSEALPDGTHMVIEDEVMKDASQEKVICASVQEMVPMDIEEAQPPTVSTAPSEVPMEDHDIDNKSDDDKSNDKVPATSDVLVDNCENDVHVLDKLASVLANGDSKSTSASRSDPLMELLAVEKTSETFPTESKNEMAVQGLTCVVETPRDAGNEEGVANTESSTVKVVEVFEPSVVLCKKPKKCLKMFMKKVHSLLHRLLPGVHFEHHFFRNSDNLEYLLDAIIQSNQELSVDV</sequence>
<dbReference type="AlphaFoldDB" id="A0A8W8P0J6"/>
<organism evidence="2 3">
    <name type="scientific">Magallana gigas</name>
    <name type="common">Pacific oyster</name>
    <name type="synonym">Crassostrea gigas</name>
    <dbReference type="NCBI Taxonomy" id="29159"/>
    <lineage>
        <taxon>Eukaryota</taxon>
        <taxon>Metazoa</taxon>
        <taxon>Spiralia</taxon>
        <taxon>Lophotrochozoa</taxon>
        <taxon>Mollusca</taxon>
        <taxon>Bivalvia</taxon>
        <taxon>Autobranchia</taxon>
        <taxon>Pteriomorphia</taxon>
        <taxon>Ostreida</taxon>
        <taxon>Ostreoidea</taxon>
        <taxon>Ostreidae</taxon>
        <taxon>Magallana</taxon>
    </lineage>
</organism>
<name>A0A8W8P0J6_MAGGI</name>
<evidence type="ECO:0000313" key="2">
    <source>
        <dbReference type="EnsemblMetazoa" id="G797.3:cds"/>
    </source>
</evidence>
<proteinExistence type="predicted"/>
<feature type="compositionally biased region" description="Basic and acidic residues" evidence="1">
    <location>
        <begin position="567"/>
        <end position="583"/>
    </location>
</feature>
<evidence type="ECO:0000313" key="3">
    <source>
        <dbReference type="Proteomes" id="UP000005408"/>
    </source>
</evidence>
<dbReference type="EnsemblMetazoa" id="G797.3">
    <property type="protein sequence ID" value="G797.3:cds"/>
    <property type="gene ID" value="G797"/>
</dbReference>